<dbReference type="PANTHER" id="PTHR12558">
    <property type="entry name" value="CELL DIVISION CYCLE 16,23,27"/>
    <property type="match status" value="1"/>
</dbReference>
<organism evidence="2 3">
    <name type="scientific">Prochlorococcus marinus str. GP2</name>
    <dbReference type="NCBI Taxonomy" id="59925"/>
    <lineage>
        <taxon>Bacteria</taxon>
        <taxon>Bacillati</taxon>
        <taxon>Cyanobacteriota</taxon>
        <taxon>Cyanophyceae</taxon>
        <taxon>Synechococcales</taxon>
        <taxon>Prochlorococcaceae</taxon>
        <taxon>Prochlorococcus</taxon>
    </lineage>
</organism>
<dbReference type="GO" id="GO:0051301">
    <property type="term" value="P:cell division"/>
    <property type="evidence" value="ECO:0007669"/>
    <property type="project" value="TreeGrafter"/>
</dbReference>
<dbReference type="SUPFAM" id="SSF48452">
    <property type="entry name" value="TPR-like"/>
    <property type="match status" value="1"/>
</dbReference>
<dbReference type="OrthoDB" id="495305at2"/>
<gene>
    <name evidence="2" type="ORF">EU91_1887</name>
</gene>
<protein>
    <submittedName>
        <fullName evidence="2">Uncharacterized protein</fullName>
    </submittedName>
</protein>
<dbReference type="PROSITE" id="PS50005">
    <property type="entry name" value="TPR"/>
    <property type="match status" value="1"/>
</dbReference>
<dbReference type="SMART" id="SM00028">
    <property type="entry name" value="TPR"/>
    <property type="match status" value="4"/>
</dbReference>
<dbReference type="EMBL" id="JNAH01000008">
    <property type="protein sequence ID" value="KGF85782.1"/>
    <property type="molecule type" value="Genomic_DNA"/>
</dbReference>
<evidence type="ECO:0000256" key="1">
    <source>
        <dbReference type="PROSITE-ProRule" id="PRU00339"/>
    </source>
</evidence>
<feature type="repeat" description="TPR" evidence="1">
    <location>
        <begin position="145"/>
        <end position="178"/>
    </location>
</feature>
<dbReference type="RefSeq" id="WP_032525227.1">
    <property type="nucleotide sequence ID" value="NZ_CP138934.1"/>
</dbReference>
<evidence type="ECO:0000313" key="2">
    <source>
        <dbReference type="EMBL" id="KGF85782.1"/>
    </source>
</evidence>
<dbReference type="AlphaFoldDB" id="A0A0A1Z858"/>
<proteinExistence type="predicted"/>
<name>A0A0A1Z858_PROMR</name>
<sequence length="287" mass="32810">MKKFLKNIICISLITFNFFKVEKVQSIVPYYYFPTIKSLQKESLSIGKSAYQLLYFGQYKDSLNLAKLAVKINAADEKLWLILSEAQIANKLYKNALQSLNKAEKINSNISEIYFAKSNVFLQIAQQKNAKIALETGLKIEPNNHKAIFQLGNILLMEKNYLGAIKLFDKSIEIKPDFWQAVNNQGLAYFEKNNINLSKTLFEKAISIEENAEPLLGLASCLRIKNINLALELAKKALAKNPNYVSYEYRKEQLWGEKLQKSTEILLQNKKLQEDVLLAKSKINISS</sequence>
<dbReference type="Proteomes" id="UP000030598">
    <property type="component" value="Unassembled WGS sequence"/>
</dbReference>
<dbReference type="STRING" id="59925.EU91_1887"/>
<reference evidence="3" key="1">
    <citation type="journal article" date="2014" name="Sci. Data">
        <title>Genomes of diverse isolates of the marine cyanobacterium Prochlorococcus.</title>
        <authorList>
            <person name="Biller S."/>
            <person name="Berube P."/>
            <person name="Thompson J."/>
            <person name="Kelly L."/>
            <person name="Roggensack S."/>
            <person name="Awad L."/>
            <person name="Roache-Johnson K."/>
            <person name="Ding H."/>
            <person name="Giovannoni S.J."/>
            <person name="Moore L.R."/>
            <person name="Chisholm S.W."/>
        </authorList>
    </citation>
    <scope>NUCLEOTIDE SEQUENCE [LARGE SCALE GENOMIC DNA]</scope>
    <source>
        <strain evidence="3">GP2</strain>
    </source>
</reference>
<dbReference type="Pfam" id="PF13181">
    <property type="entry name" value="TPR_8"/>
    <property type="match status" value="3"/>
</dbReference>
<dbReference type="InterPro" id="IPR011990">
    <property type="entry name" value="TPR-like_helical_dom_sf"/>
</dbReference>
<accession>A0A0A1Z858</accession>
<dbReference type="InterPro" id="IPR019734">
    <property type="entry name" value="TPR_rpt"/>
</dbReference>
<keyword evidence="1" id="KW-0802">TPR repeat</keyword>
<dbReference type="Gene3D" id="1.25.40.10">
    <property type="entry name" value="Tetratricopeptide repeat domain"/>
    <property type="match status" value="1"/>
</dbReference>
<dbReference type="eggNOG" id="COG0457">
    <property type="taxonomic scope" value="Bacteria"/>
</dbReference>
<dbReference type="PANTHER" id="PTHR12558:SF13">
    <property type="entry name" value="CELL DIVISION CYCLE PROTEIN 27 HOMOLOG"/>
    <property type="match status" value="1"/>
</dbReference>
<evidence type="ECO:0000313" key="3">
    <source>
        <dbReference type="Proteomes" id="UP000030598"/>
    </source>
</evidence>
<comment type="caution">
    <text evidence="2">The sequence shown here is derived from an EMBL/GenBank/DDBJ whole genome shotgun (WGS) entry which is preliminary data.</text>
</comment>